<feature type="binding site" evidence="10">
    <location>
        <position position="1895"/>
    </location>
    <ligand>
        <name>Mg(2+)</name>
        <dbReference type="ChEBI" id="CHEBI:18420"/>
    </ligand>
</feature>
<feature type="binding site" evidence="10">
    <location>
        <position position="2237"/>
    </location>
    <ligand>
        <name>Zn(2+)</name>
        <dbReference type="ChEBI" id="CHEBI:29105"/>
        <label>2</label>
    </ligand>
</feature>
<keyword evidence="4 9" id="KW-0808">Transferase</keyword>
<dbReference type="Gene3D" id="1.10.150.390">
    <property type="match status" value="1"/>
</dbReference>
<evidence type="ECO:0000259" key="14">
    <source>
        <dbReference type="SMART" id="SM00663"/>
    </source>
</evidence>
<proteinExistence type="inferred from homology"/>
<dbReference type="HAMAP" id="MF_01321">
    <property type="entry name" value="RNApol_bact_RpoB"/>
    <property type="match status" value="1"/>
</dbReference>
<comment type="subunit">
    <text evidence="9 12">The RNAP catalytic core consists of 2 alpha, 1 beta, 1 beta' and 1 omega subunit. When a sigma factor is associated with the core the holoenzyme is formed, which can initiate transcription.</text>
</comment>
<dbReference type="InterPro" id="IPR006592">
    <property type="entry name" value="RNA_pol_N"/>
</dbReference>
<dbReference type="Pfam" id="PF00562">
    <property type="entry name" value="RNA_pol_Rpb2_6"/>
    <property type="match status" value="1"/>
</dbReference>
<comment type="similarity">
    <text evidence="1">In the N-terminal section; belongs to the RNA polymerase beta chain family.</text>
</comment>
<comment type="similarity">
    <text evidence="10 11">Belongs to the RNA polymerase beta' chain family.</text>
</comment>
<gene>
    <name evidence="9" type="primary">rpoB</name>
    <name evidence="10" type="synonym">rpoC</name>
    <name evidence="15" type="ORF">ID128_00735</name>
</gene>
<dbReference type="InterPro" id="IPR007081">
    <property type="entry name" value="RNA_pol_Rpb1_5"/>
</dbReference>
<dbReference type="InterPro" id="IPR037033">
    <property type="entry name" value="DNA-dir_RNAP_su2_hyb_sf"/>
</dbReference>
<keyword evidence="10" id="KW-0460">Magnesium</keyword>
<dbReference type="PANTHER" id="PTHR19376">
    <property type="entry name" value="DNA-DIRECTED RNA POLYMERASE"/>
    <property type="match status" value="1"/>
</dbReference>
<comment type="catalytic activity">
    <reaction evidence="8 9 11">
        <text>RNA(n) + a ribonucleoside 5'-triphosphate = RNA(n+1) + diphosphate</text>
        <dbReference type="Rhea" id="RHEA:21248"/>
        <dbReference type="Rhea" id="RHEA-COMP:14527"/>
        <dbReference type="Rhea" id="RHEA-COMP:17342"/>
        <dbReference type="ChEBI" id="CHEBI:33019"/>
        <dbReference type="ChEBI" id="CHEBI:61557"/>
        <dbReference type="ChEBI" id="CHEBI:140395"/>
        <dbReference type="EC" id="2.7.7.6"/>
    </reaction>
</comment>
<evidence type="ECO:0000256" key="13">
    <source>
        <dbReference type="SAM" id="MobiDB-lite"/>
    </source>
</evidence>
<dbReference type="InterPro" id="IPR010243">
    <property type="entry name" value="RNA_pol_bsu_bac"/>
</dbReference>
<feature type="binding site" evidence="10">
    <location>
        <position position="2311"/>
    </location>
    <ligand>
        <name>Zn(2+)</name>
        <dbReference type="ChEBI" id="CHEBI:29105"/>
        <label>2</label>
    </ligand>
</feature>
<dbReference type="HAMAP" id="MF_01322">
    <property type="entry name" value="RNApol_bact_RpoC"/>
    <property type="match status" value="1"/>
</dbReference>
<feature type="binding site" evidence="10">
    <location>
        <position position="2321"/>
    </location>
    <ligand>
        <name>Zn(2+)</name>
        <dbReference type="ChEBI" id="CHEBI:29105"/>
        <label>2</label>
    </ligand>
</feature>
<dbReference type="EC" id="2.7.7.6" evidence="9"/>
<dbReference type="NCBIfam" id="NF011417">
    <property type="entry name" value="PRK14844.1"/>
    <property type="match status" value="1"/>
</dbReference>
<dbReference type="Gene3D" id="3.90.1100.10">
    <property type="match status" value="2"/>
</dbReference>
<feature type="binding site" evidence="10">
    <location>
        <position position="1516"/>
    </location>
    <ligand>
        <name>Zn(2+)</name>
        <dbReference type="ChEBI" id="CHEBI:29105"/>
        <label>1</label>
    </ligand>
</feature>
<protein>
    <recommendedName>
        <fullName evidence="9 10">Multifunctional fusion protein</fullName>
    </recommendedName>
    <domain>
        <recommendedName>
            <fullName evidence="9">DNA-directed RNA polymerase subunit beta</fullName>
            <shortName evidence="9">RNAP subunit beta</shortName>
            <ecNumber evidence="9">2.7.7.6</ecNumber>
        </recommendedName>
        <alternativeName>
            <fullName evidence="9">RNA polymerase subunit beta</fullName>
        </alternativeName>
        <alternativeName>
            <fullName evidence="9">Transcriptase subunit beta</fullName>
        </alternativeName>
    </domain>
    <domain>
        <recommendedName>
            <fullName evidence="10">DNA-directed RNA polymerase subunit beta'</fullName>
            <shortName evidence="10">RNAP subunit beta'</shortName>
        </recommendedName>
        <alternativeName>
            <fullName evidence="10">RNA polymerase subunit beta'</fullName>
        </alternativeName>
        <alternativeName>
            <fullName evidence="10">Transcriptase subunit beta'</fullName>
        </alternativeName>
    </domain>
</protein>
<dbReference type="InterPro" id="IPR012754">
    <property type="entry name" value="DNA-dir_RpoC_beta_prime_bact"/>
</dbReference>
<feature type="binding site" evidence="10">
    <location>
        <position position="1501"/>
    </location>
    <ligand>
        <name>Zn(2+)</name>
        <dbReference type="ChEBI" id="CHEBI:29105"/>
        <label>1</label>
    </ligand>
</feature>
<organism evidence="15 16">
    <name type="scientific">Candidatus Wolbachia massiliensis</name>
    <dbReference type="NCBI Taxonomy" id="1845000"/>
    <lineage>
        <taxon>Bacteria</taxon>
        <taxon>Pseudomonadati</taxon>
        <taxon>Pseudomonadota</taxon>
        <taxon>Alphaproteobacteria</taxon>
        <taxon>Rickettsiales</taxon>
        <taxon>Anaplasmataceae</taxon>
        <taxon>Wolbachieae</taxon>
        <taxon>Wolbachia</taxon>
    </lineage>
</organism>
<dbReference type="KEGG" id="wms:ID128_00735"/>
<evidence type="ECO:0000256" key="1">
    <source>
        <dbReference type="ARBA" id="ARBA00007616"/>
    </source>
</evidence>
<dbReference type="InterPro" id="IPR007083">
    <property type="entry name" value="RNA_pol_Rpb1_4"/>
</dbReference>
<dbReference type="InterPro" id="IPR007644">
    <property type="entry name" value="RNA_pol_bsu_protrusion"/>
</dbReference>
<dbReference type="InterPro" id="IPR007121">
    <property type="entry name" value="RNA_pol_bsu_CS"/>
</dbReference>
<evidence type="ECO:0000256" key="6">
    <source>
        <dbReference type="ARBA" id="ARBA00022723"/>
    </source>
</evidence>
<keyword evidence="10" id="KW-0862">Zinc</keyword>
<dbReference type="PANTHER" id="PTHR19376:SF54">
    <property type="entry name" value="DNA-DIRECTED RNA POLYMERASE SUBUNIT BETA"/>
    <property type="match status" value="1"/>
</dbReference>
<dbReference type="Gene3D" id="2.40.270.10">
    <property type="entry name" value="DNA-directed RNA polymerase, subunit 2, domain 6"/>
    <property type="match status" value="1"/>
</dbReference>
<dbReference type="Pfam" id="PF04560">
    <property type="entry name" value="RNA_pol_Rpb2_7"/>
    <property type="match status" value="1"/>
</dbReference>
<comment type="similarity">
    <text evidence="2">In the C-terminal section; belongs to the RNA polymerase beta' chain family.</text>
</comment>
<dbReference type="Gene3D" id="1.10.274.100">
    <property type="entry name" value="RNA polymerase Rpb1, domain 3"/>
    <property type="match status" value="2"/>
</dbReference>
<dbReference type="InterPro" id="IPR007641">
    <property type="entry name" value="RNA_pol_Rpb2_7"/>
</dbReference>
<feature type="binding site" evidence="10">
    <location>
        <position position="2318"/>
    </location>
    <ligand>
        <name>Zn(2+)</name>
        <dbReference type="ChEBI" id="CHEBI:29105"/>
        <label>2</label>
    </ligand>
</feature>
<keyword evidence="5 9" id="KW-0548">Nucleotidyltransferase</keyword>
<dbReference type="InterPro" id="IPR000722">
    <property type="entry name" value="RNA_pol_asu"/>
</dbReference>
<dbReference type="Pfam" id="PF04983">
    <property type="entry name" value="RNA_pol_Rpb1_3"/>
    <property type="match status" value="1"/>
</dbReference>
<dbReference type="EMBL" id="CP061738">
    <property type="protein sequence ID" value="QOD38432.1"/>
    <property type="molecule type" value="Genomic_DNA"/>
</dbReference>
<evidence type="ECO:0000256" key="8">
    <source>
        <dbReference type="ARBA" id="ARBA00048552"/>
    </source>
</evidence>
<dbReference type="InterPro" id="IPR007066">
    <property type="entry name" value="RNA_pol_Rpb1_3"/>
</dbReference>
<dbReference type="CDD" id="cd02655">
    <property type="entry name" value="RNAP_beta'_C"/>
    <property type="match status" value="1"/>
</dbReference>
<comment type="cofactor">
    <cofactor evidence="10">
        <name>Zn(2+)</name>
        <dbReference type="ChEBI" id="CHEBI:29105"/>
    </cofactor>
    <text evidence="10">Binds 2 Zn(2+) ions per subunit.</text>
</comment>
<feature type="compositionally biased region" description="Basic and acidic residues" evidence="13">
    <location>
        <begin position="2825"/>
        <end position="2841"/>
    </location>
</feature>
<dbReference type="SMART" id="SM00663">
    <property type="entry name" value="RPOLA_N"/>
    <property type="match status" value="1"/>
</dbReference>
<dbReference type="InterPro" id="IPR042102">
    <property type="entry name" value="RNA_pol_Rpb1_3_sf"/>
</dbReference>
<reference evidence="15 16" key="1">
    <citation type="submission" date="2020-09" db="EMBL/GenBank/DDBJ databases">
        <title>An Earliest Endosymbiont, Wolbachia massiliensis sp. nov., Strain PL13 From the Bed Bug (Cimex hemipterius), Type strain of a New supergroup T.</title>
        <authorList>
            <person name="Laidoudi Y."/>
            <person name="Levasseur A."/>
            <person name="Medkour H."/>
            <person name="Maaloum M."/>
            <person name="BenKhedher M."/>
            <person name="Sambou M."/>
            <person name="Bassene H."/>
            <person name="Davoust B."/>
            <person name="Fenollar F."/>
            <person name="Raoult D."/>
            <person name="Mediannikov O."/>
        </authorList>
    </citation>
    <scope>NUCLEOTIDE SEQUENCE [LARGE SCALE GENOMIC DNA]</scope>
    <source>
        <strain evidence="15 16">PL13</strain>
    </source>
</reference>
<dbReference type="Gene3D" id="4.10.860.120">
    <property type="entry name" value="RNA polymerase II, clamp domain"/>
    <property type="match status" value="1"/>
</dbReference>
<keyword evidence="16" id="KW-1185">Reference proteome</keyword>
<dbReference type="InterPro" id="IPR007080">
    <property type="entry name" value="RNA_pol_Rpb1_1"/>
</dbReference>
<feature type="binding site" evidence="10">
    <location>
        <position position="1503"/>
    </location>
    <ligand>
        <name>Zn(2+)</name>
        <dbReference type="ChEBI" id="CHEBI:29105"/>
        <label>1</label>
    </ligand>
</feature>
<dbReference type="GO" id="GO:0000287">
    <property type="term" value="F:magnesium ion binding"/>
    <property type="evidence" value="ECO:0007669"/>
    <property type="project" value="UniProtKB-UniRule"/>
</dbReference>
<dbReference type="Gene3D" id="1.10.40.90">
    <property type="match status" value="1"/>
</dbReference>
<dbReference type="RefSeq" id="WP_191111219.1">
    <property type="nucleotide sequence ID" value="NZ_CP061738.1"/>
</dbReference>
<evidence type="ECO:0000256" key="9">
    <source>
        <dbReference type="HAMAP-Rule" id="MF_01321"/>
    </source>
</evidence>
<dbReference type="CDD" id="cd01609">
    <property type="entry name" value="RNAP_beta'_N"/>
    <property type="match status" value="1"/>
</dbReference>
<dbReference type="Gene3D" id="2.30.150.10">
    <property type="entry name" value="DNA-directed RNA polymerase, beta subunit, external 1 domain"/>
    <property type="match status" value="1"/>
</dbReference>
<evidence type="ECO:0000256" key="10">
    <source>
        <dbReference type="HAMAP-Rule" id="MF_01322"/>
    </source>
</evidence>
<comment type="cofactor">
    <cofactor evidence="10">
        <name>Mg(2+)</name>
        <dbReference type="ChEBI" id="CHEBI:18420"/>
    </cofactor>
    <text evidence="10">Binds 1 Mg(2+) ion per subunit.</text>
</comment>
<dbReference type="InterPro" id="IPR038120">
    <property type="entry name" value="Rpb1_funnel_sf"/>
</dbReference>
<dbReference type="GO" id="GO:0000428">
    <property type="term" value="C:DNA-directed RNA polymerase complex"/>
    <property type="evidence" value="ECO:0007669"/>
    <property type="project" value="UniProtKB-KW"/>
</dbReference>
<dbReference type="InterPro" id="IPR042107">
    <property type="entry name" value="DNA-dir_RNA_pol_bsu_ext_1_sf"/>
</dbReference>
<evidence type="ECO:0000256" key="2">
    <source>
        <dbReference type="ARBA" id="ARBA00009839"/>
    </source>
</evidence>
<evidence type="ECO:0000313" key="16">
    <source>
        <dbReference type="Proteomes" id="UP000516514"/>
    </source>
</evidence>
<feature type="region of interest" description="Disordered" evidence="13">
    <location>
        <begin position="2819"/>
        <end position="2841"/>
    </location>
</feature>
<dbReference type="Pfam" id="PF05000">
    <property type="entry name" value="RNA_pol_Rpb1_4"/>
    <property type="match status" value="1"/>
</dbReference>
<comment type="function">
    <text evidence="9 11">DNA-dependent RNA polymerase catalyzes the transcription of DNA into RNA using the four ribonucleoside triphosphates as substrates.</text>
</comment>
<dbReference type="GO" id="GO:0003677">
    <property type="term" value="F:DNA binding"/>
    <property type="evidence" value="ECO:0007669"/>
    <property type="project" value="UniProtKB-UniRule"/>
</dbReference>
<dbReference type="InterPro" id="IPR045867">
    <property type="entry name" value="DNA-dir_RpoC_beta_prime"/>
</dbReference>
<dbReference type="GO" id="GO:0003899">
    <property type="term" value="F:DNA-directed RNA polymerase activity"/>
    <property type="evidence" value="ECO:0007669"/>
    <property type="project" value="UniProtKB-UniRule"/>
</dbReference>
<dbReference type="Pfam" id="PF04997">
    <property type="entry name" value="RNA_pol_Rpb1_1"/>
    <property type="match status" value="1"/>
</dbReference>
<evidence type="ECO:0000256" key="4">
    <source>
        <dbReference type="ARBA" id="ARBA00022679"/>
    </source>
</evidence>
<dbReference type="Pfam" id="PF00623">
    <property type="entry name" value="RNA_pol_Rpb1_2"/>
    <property type="match status" value="2"/>
</dbReference>
<dbReference type="Pfam" id="PF10385">
    <property type="entry name" value="RNA_pol_Rpb2_45"/>
    <property type="match status" value="1"/>
</dbReference>
<dbReference type="Gene3D" id="2.40.40.20">
    <property type="match status" value="1"/>
</dbReference>
<dbReference type="SUPFAM" id="SSF64484">
    <property type="entry name" value="beta and beta-prime subunits of DNA dependent RNA-polymerase"/>
    <property type="match status" value="2"/>
</dbReference>
<accession>A0A7M3U1Z7</accession>
<dbReference type="GO" id="GO:0008270">
    <property type="term" value="F:zinc ion binding"/>
    <property type="evidence" value="ECO:0007669"/>
    <property type="project" value="UniProtKB-UniRule"/>
</dbReference>
<feature type="binding site" evidence="10">
    <location>
        <position position="1897"/>
    </location>
    <ligand>
        <name>Mg(2+)</name>
        <dbReference type="ChEBI" id="CHEBI:18420"/>
    </ligand>
</feature>
<feature type="binding site" evidence="10">
    <location>
        <position position="1519"/>
    </location>
    <ligand>
        <name>Zn(2+)</name>
        <dbReference type="ChEBI" id="CHEBI:29105"/>
        <label>1</label>
    </ligand>
</feature>
<evidence type="ECO:0000256" key="11">
    <source>
        <dbReference type="RuleBase" id="RU004279"/>
    </source>
</evidence>
<dbReference type="Gene3D" id="2.40.50.100">
    <property type="match status" value="4"/>
</dbReference>
<dbReference type="Pfam" id="PF04565">
    <property type="entry name" value="RNA_pol_Rpb2_3"/>
    <property type="match status" value="1"/>
</dbReference>
<dbReference type="CDD" id="cd00653">
    <property type="entry name" value="RNA_pol_B_RPB2"/>
    <property type="match status" value="1"/>
</dbReference>
<dbReference type="Gene3D" id="2.40.50.150">
    <property type="match status" value="1"/>
</dbReference>
<dbReference type="InterPro" id="IPR019462">
    <property type="entry name" value="DNA-dir_RNA_pol_bsu_external_1"/>
</dbReference>
<dbReference type="InterPro" id="IPR044893">
    <property type="entry name" value="RNA_pol_Rpb1_clamp_domain"/>
</dbReference>
<feature type="binding site" evidence="10">
    <location>
        <position position="1893"/>
    </location>
    <ligand>
        <name>Mg(2+)</name>
        <dbReference type="ChEBI" id="CHEBI:18420"/>
    </ligand>
</feature>
<dbReference type="NCBIfam" id="NF001616">
    <property type="entry name" value="PRK00405.1"/>
    <property type="match status" value="1"/>
</dbReference>
<dbReference type="InterPro" id="IPR014724">
    <property type="entry name" value="RNA_pol_RPB2_OB-fold"/>
</dbReference>
<dbReference type="InterPro" id="IPR007645">
    <property type="entry name" value="RNA_pol_Rpb2_3"/>
</dbReference>
<evidence type="ECO:0000313" key="15">
    <source>
        <dbReference type="EMBL" id="QOD38432.1"/>
    </source>
</evidence>
<dbReference type="InterPro" id="IPR015712">
    <property type="entry name" value="DNA-dir_RNA_pol_su2"/>
</dbReference>
<evidence type="ECO:0000256" key="3">
    <source>
        <dbReference type="ARBA" id="ARBA00022478"/>
    </source>
</evidence>
<comment type="similarity">
    <text evidence="9 12">Belongs to the RNA polymerase beta chain family.</text>
</comment>
<name>A0A7M3U1Z7_9RICK</name>
<keyword evidence="6 10" id="KW-0479">Metal-binding</keyword>
<sequence>MVDSSYMCISGAFVPRVSYSRSIDLKDSLLDLVKVQRESYKSFTPENDGNERLEAIFHSVFPVNDPLHRATIEFISCRIDNPKYDESECIKRGITFSARVIASIRLVIMQDGISLDAYKSIKESENPSKLATVIKFIEEQEVHFCELPLMTDKGTFIINGVEKVIVSQMHRSPGVFFDSDKGKTYNSGKLIYSARIIPYRGSWLDIEFDVKDHLYFRIDRKRKLPISVLLKALGLSNNDILDRFYEQIKYIKYRNGWKVPFIPDKFKGVRLPFDLMDIEGNVLIKANVRITSRLAKKLYDDGLKEYLVPFNSICGLFLAEDLIDSVSSTKILSAGEPIKLEDIKKLELLSIGEISVLNIDNLSVGPYILNTLFLDEKMSYQDALYEIYRVLRPGEVPVLEIVEEFFHNLFFNPEYYDLSSIGRLKLNSYLGLNYDENLTVLTHEDIIEIVRKIVLLRDGQGSVDDIDHLGNRRVRSVGEFIENQFRAGLLKLERAIIDSMSTSSLDKVSPSDFINPKVLTNVLRDFFNSSQLSQFMDQTNPLSEITHKRRLSALGPGGLTRDRAGFEVRDVHPTHYGRICPIETPEGQNIGLINSLAIYARVNKYGFIESPYRKVVNRVVTDQIEYLSAIDEGLYYIADTSARLDKSNRFVDDMLYCRYAGSFVMVSSDQVSYIDVSPKQVISVAASLIPFLENDDANRALMGSNMQRQAVPLLKPTAPLVATGMESFVASGSGAVVLAKRDGIVDSSDSNSIVIRAFDEKRINYLGVDIYHLKKFQRSNHNTCINQRPLARVGDYVKEGDVIADGPAINSGELALGKNLLVAFMSWQGYNFEDSIIISSEVVKKDFFTSIHIEEFECVVHDTPLGSEKITRAIPGVNEENLYHLDDSGIVKIGTRVGPGYILVGKVTPKPSLSLPPETKLLMTIFGEKSFDCADSSLYTSPDVEGIVIDVQVFTRRGVEENERALLIKQKEMDDLEKERDYIINVTSEYFYDELKKLLVNSCSQDQEKLNAIEREQWWGIGLKNRSISEQVKSLKKDFDEKVSNAITQFKQKVEKLDEGYDLPQGVSMSVKVFIAVKHSLQPGDKMAGRHGNKGVISRVVPVEDMPYLEDGTPIDIILNPLGVPSRMNVGQILETHVGWACKKLGEKVSNIIDGIDKIENTFCKGIRSLDGDSFVKFTAAYLDNKKIEEVSDDEITASICNVPNQNILNDELNALVENYLNSCKNACNNLRDFLIEAYSCGSNIFICNNIRDMSDSNLIEFAHKLRNGVPVAAPVFEGPKDEQITKLFALAGLDNSGQTALYDGCTGEKFDRKVTVGYMYMLKLHHLVDDKIHARSVGPYSLVTQQPLGGKSHFGGQRFGEMECWALQAYGAAYTLQEMLTVKSDDINGRIKIYESIIKGDSNFECGTPESFNVMIKELRSLCLNVALKQNDVVIEDISHTNIAQPFDKISISIASPESIKSMSYGEIKDVSTANYRTFKVEKGGLFCPKIFGPVNDDECLCGKYKKRRHRGRICEKCGVEVTSSKVRRERMGHIELASPVAHIWFLKSLPSRIGALLDISLRDIENILYSDNYIVIDPLVSSFEKGEIISEKAYNEAKDSYGIDSFVAMQGVEAIRELLTRLDLHEIRKDLRLELESVTSEIRRKKIIKRLRIIENFIKSGNRPEWMILTIIPILPPDLRPLVSLESGRPAVSDLNHHYRTIINRNNRLKKLLCLNPPEIMIRNEKRMLQEAVDCLFDNSRRNALTNKAGAVGYKKSISDMLKGKQGRFRQNLLGKRVDYSGRSVIVVGPTLKLNQCGLPKRMALELFKPFVYSRLKMYGMAPTIKFASKLIRAEKPEVWDMLEEVIKEHPVLLNRAPTLHRLGIQAFEPILIEGKAIQLHPLVCTAFNADFDGDQMAVHVPISLEAQLEAKVLIMSTNNVLSPSNGRPIIVPSKDIILGIYYLTLQGQVSEEDDLPFLGTFSEIEHSLNDGTLHIHSSIKYRMEYINSDGEIHYKTICTTPGRLILWQIFPKHENLSFDLINQVLTVKEVTNVVDLVYRNCGQSATVKFSDRLMVLGFEYATFSGTSFSRCDLVIPETKATHVDHARDEIKKFSMQYQDGLITRSERYNKVIDEWSKCTDMIANDMLKAISIYDRNSKYNSVYMMVNSGARGSTSQMKQLAGMRGLMTKPSGEIIETPIISNFREGLNVFEYFNSTHGARKGLADTALKTANSGYLTRRLVDVSQNCIVTKHDCKTKDGLVVRATVEGGTIVASLESVVLGRTAANDVYNPVTKELLVKAGELIDEDKVKQINIAGLDAVKIRSPLTCEISPGVCALCYGRDLATGKIVSIGEAVGVIAAQSVGEPGTQLTMRTFHIGGVMTRSVESSNIVASINAKIKLNNSNVIIDKNGDKIVISRSCEVVLIDSLGSEKLRHSIPYGAKLYVDEGESVKIGGKVAEWDPYTLPIITEKTGTVSYQDLKDGVSITEVMDESTGISSKVVKDWKSHSGGANLRPRIVLLDDNGEVMTLASGVEACYFIPIGAVLNVQDGQKVHAGDVITRTPRESVKTRDITGGLPRVIELFEARRPREHAIVSEIDGHVAFSEKDRRGKRSILIKPVDEKISPVEYLVSRSKHVIVNEGDFVRKGDLLMDGDPDLHDILRVLGLEALAHYMISEIQQVYRLQGVRIDNKHLEVILKQMLQKVEITDPGDTMYLVGESIDKLEVDKENDAMNNSGKRPANYLPILQGITRASLETNSFISAASFQETTKVLTEAAFCGKEDPLNGLKENVIVGRLIPAGTGLIMSKVRALSLCDDIDKYEKYFDIEAHDEELLNSNSCHSHSGERESIVASHYDHPS</sequence>
<evidence type="ECO:0000256" key="7">
    <source>
        <dbReference type="ARBA" id="ARBA00023163"/>
    </source>
</evidence>
<evidence type="ECO:0000256" key="5">
    <source>
        <dbReference type="ARBA" id="ARBA00022695"/>
    </source>
</evidence>
<dbReference type="Proteomes" id="UP000516514">
    <property type="component" value="Chromosome"/>
</dbReference>
<keyword evidence="7 9" id="KW-0804">Transcription</keyword>
<keyword evidence="3 9" id="KW-0240">DNA-directed RNA polymerase</keyword>
<dbReference type="InterPro" id="IPR007642">
    <property type="entry name" value="RNA_pol_Rpb2_2"/>
</dbReference>
<dbReference type="GO" id="GO:0006351">
    <property type="term" value="P:DNA-templated transcription"/>
    <property type="evidence" value="ECO:0007669"/>
    <property type="project" value="UniProtKB-UniRule"/>
</dbReference>
<feature type="domain" description="RNA polymerase N-terminal" evidence="14">
    <location>
        <begin position="1667"/>
        <end position="1947"/>
    </location>
</feature>
<dbReference type="Gene3D" id="3.90.1800.10">
    <property type="entry name" value="RNA polymerase alpha subunit dimerisation domain"/>
    <property type="match status" value="1"/>
</dbReference>
<dbReference type="Pfam" id="PF04563">
    <property type="entry name" value="RNA_pol_Rpb2_1"/>
    <property type="match status" value="1"/>
</dbReference>
<dbReference type="Pfam" id="PF04998">
    <property type="entry name" value="RNA_pol_Rpb1_5"/>
    <property type="match status" value="1"/>
</dbReference>
<dbReference type="NCBIfam" id="TIGR02386">
    <property type="entry name" value="rpoC_TIGR"/>
    <property type="match status" value="1"/>
</dbReference>
<dbReference type="PROSITE" id="PS01166">
    <property type="entry name" value="RNA_POL_BETA"/>
    <property type="match status" value="1"/>
</dbReference>
<dbReference type="Gene3D" id="1.10.1790.20">
    <property type="match status" value="1"/>
</dbReference>
<dbReference type="NCBIfam" id="TIGR02013">
    <property type="entry name" value="rpoB"/>
    <property type="match status" value="1"/>
</dbReference>
<evidence type="ECO:0000256" key="12">
    <source>
        <dbReference type="RuleBase" id="RU363031"/>
    </source>
</evidence>
<dbReference type="InterPro" id="IPR007120">
    <property type="entry name" value="DNA-dir_RNAP_su2_dom"/>
</dbReference>
<dbReference type="GO" id="GO:0032549">
    <property type="term" value="F:ribonucleoside binding"/>
    <property type="evidence" value="ECO:0007669"/>
    <property type="project" value="InterPro"/>
</dbReference>
<dbReference type="Gene3D" id="1.10.132.30">
    <property type="match status" value="1"/>
</dbReference>
<dbReference type="Pfam" id="PF04561">
    <property type="entry name" value="RNA_pol_Rpb2_2"/>
    <property type="match status" value="2"/>
</dbReference>